<dbReference type="SUPFAM" id="SSF51735">
    <property type="entry name" value="NAD(P)-binding Rossmann-fold domains"/>
    <property type="match status" value="1"/>
</dbReference>
<dbReference type="CDD" id="cd08252">
    <property type="entry name" value="AL_MDR"/>
    <property type="match status" value="1"/>
</dbReference>
<dbReference type="SUPFAM" id="SSF50129">
    <property type="entry name" value="GroES-like"/>
    <property type="match status" value="1"/>
</dbReference>
<keyword evidence="2" id="KW-0479">Metal-binding</keyword>
<evidence type="ECO:0000256" key="1">
    <source>
        <dbReference type="ARBA" id="ARBA00022857"/>
    </source>
</evidence>
<sequence length="340" mass="36907">MKAIAFYQNLPIQQAEALQDIELPVPEASGHDLLVEVKAVSVNPVDTKVRLGSAPPAGQARVLGWDAAGVVRAVGELVTHFKVGDEVWYAGSIARPGSNAEYQLVDERIVGRKPGNLPYDQAAALPLTALTAWELLFDRLQVNSEDSQASILVVGAAGGVGSILIQLLKQLTAFAIIATASRPASRDWLLQLGADHVLDHGATGEGNNMQSQLQQLGLPPVDYVIGLNKTDQHFSSMVEMLKPQGKLALIDDPEFIDVRLLKRKSLSLHWELMFTRSLFGTADMIRQHDILNTIADMVEQGQITSTVQQHLGKINAENLRQAHALIEQGKSIGKLVLEGF</sequence>
<dbReference type="InterPro" id="IPR020843">
    <property type="entry name" value="ER"/>
</dbReference>
<organism evidence="4 5">
    <name type="scientific">Methylophilus luteus</name>
    <dbReference type="NCBI Taxonomy" id="640108"/>
    <lineage>
        <taxon>Bacteria</taxon>
        <taxon>Pseudomonadati</taxon>
        <taxon>Pseudomonadota</taxon>
        <taxon>Betaproteobacteria</taxon>
        <taxon>Nitrosomonadales</taxon>
        <taxon>Methylophilaceae</taxon>
        <taxon>Methylophilus</taxon>
    </lineage>
</organism>
<keyword evidence="1" id="KW-0521">NADP</keyword>
<dbReference type="Pfam" id="PF08240">
    <property type="entry name" value="ADH_N"/>
    <property type="match status" value="1"/>
</dbReference>
<dbReference type="Gene3D" id="3.90.180.10">
    <property type="entry name" value="Medium-chain alcohol dehydrogenases, catalytic domain"/>
    <property type="match status" value="1"/>
</dbReference>
<accession>A0ABW3F922</accession>
<dbReference type="InterPro" id="IPR011032">
    <property type="entry name" value="GroES-like_sf"/>
</dbReference>
<dbReference type="InterPro" id="IPR051603">
    <property type="entry name" value="Zinc-ADH_QOR/CCCR"/>
</dbReference>
<gene>
    <name evidence="4" type="ORF">ACFQ1Z_07000</name>
</gene>
<protein>
    <recommendedName>
        <fullName evidence="2">Zinc-type alcohol dehydrogenase-like protein</fullName>
    </recommendedName>
</protein>
<dbReference type="PANTHER" id="PTHR44154:SF1">
    <property type="entry name" value="QUINONE OXIDOREDUCTASE"/>
    <property type="match status" value="1"/>
</dbReference>
<dbReference type="InterPro" id="IPR014182">
    <property type="entry name" value="ADH_Zn_typ-1"/>
</dbReference>
<reference evidence="5" key="1">
    <citation type="journal article" date="2019" name="Int. J. Syst. Evol. Microbiol.">
        <title>The Global Catalogue of Microorganisms (GCM) 10K type strain sequencing project: providing services to taxonomists for standard genome sequencing and annotation.</title>
        <authorList>
            <consortium name="The Broad Institute Genomics Platform"/>
            <consortium name="The Broad Institute Genome Sequencing Center for Infectious Disease"/>
            <person name="Wu L."/>
            <person name="Ma J."/>
        </authorList>
    </citation>
    <scope>NUCLEOTIDE SEQUENCE [LARGE SCALE GENOMIC DNA]</scope>
    <source>
        <strain evidence="5">CCUG 58412</strain>
    </source>
</reference>
<dbReference type="RefSeq" id="WP_379056598.1">
    <property type="nucleotide sequence ID" value="NZ_JBHTKB010000001.1"/>
</dbReference>
<dbReference type="PANTHER" id="PTHR44154">
    <property type="entry name" value="QUINONE OXIDOREDUCTASE"/>
    <property type="match status" value="1"/>
</dbReference>
<keyword evidence="5" id="KW-1185">Reference proteome</keyword>
<keyword evidence="2" id="KW-0560">Oxidoreductase</keyword>
<dbReference type="NCBIfam" id="TIGR02817">
    <property type="entry name" value="adh_fam_1"/>
    <property type="match status" value="1"/>
</dbReference>
<dbReference type="SMART" id="SM00829">
    <property type="entry name" value="PKS_ER"/>
    <property type="match status" value="1"/>
</dbReference>
<dbReference type="Proteomes" id="UP001597128">
    <property type="component" value="Unassembled WGS sequence"/>
</dbReference>
<comment type="similarity">
    <text evidence="2">Belongs to the zinc-containing alcohol dehydrogenase family. Quinone oxidoreductase subfamily.</text>
</comment>
<dbReference type="Pfam" id="PF13602">
    <property type="entry name" value="ADH_zinc_N_2"/>
    <property type="match status" value="1"/>
</dbReference>
<comment type="caution">
    <text evidence="4">The sequence shown here is derived from an EMBL/GenBank/DDBJ whole genome shotgun (WGS) entry which is preliminary data.</text>
</comment>
<dbReference type="InterPro" id="IPR036291">
    <property type="entry name" value="NAD(P)-bd_dom_sf"/>
</dbReference>
<keyword evidence="2" id="KW-0862">Zinc</keyword>
<dbReference type="Gene3D" id="3.40.50.720">
    <property type="entry name" value="NAD(P)-binding Rossmann-like Domain"/>
    <property type="match status" value="1"/>
</dbReference>
<evidence type="ECO:0000256" key="2">
    <source>
        <dbReference type="RuleBase" id="RU364000"/>
    </source>
</evidence>
<evidence type="ECO:0000313" key="4">
    <source>
        <dbReference type="EMBL" id="MFD0913289.1"/>
    </source>
</evidence>
<dbReference type="EMBL" id="JBHTKB010000001">
    <property type="protein sequence ID" value="MFD0913289.1"/>
    <property type="molecule type" value="Genomic_DNA"/>
</dbReference>
<feature type="domain" description="Enoyl reductase (ER)" evidence="3">
    <location>
        <begin position="16"/>
        <end position="337"/>
    </location>
</feature>
<evidence type="ECO:0000259" key="3">
    <source>
        <dbReference type="SMART" id="SM00829"/>
    </source>
</evidence>
<evidence type="ECO:0000313" key="5">
    <source>
        <dbReference type="Proteomes" id="UP001597128"/>
    </source>
</evidence>
<proteinExistence type="inferred from homology"/>
<name>A0ABW3F922_9PROT</name>
<dbReference type="InterPro" id="IPR013154">
    <property type="entry name" value="ADH-like_N"/>
</dbReference>